<evidence type="ECO:0000313" key="2">
    <source>
        <dbReference type="EMBL" id="MFB9071187.1"/>
    </source>
</evidence>
<sequence>MPPPPPPARGRPPGVRAGPERTPHPYRSTLSLPPPFLSYRHCPSMSCPMTIRRLFDS</sequence>
<dbReference type="Proteomes" id="UP001589575">
    <property type="component" value="Unassembled WGS sequence"/>
</dbReference>
<gene>
    <name evidence="2" type="ORF">ACFFX0_08260</name>
</gene>
<evidence type="ECO:0000313" key="3">
    <source>
        <dbReference type="Proteomes" id="UP001589575"/>
    </source>
</evidence>
<comment type="caution">
    <text evidence="2">The sequence shown here is derived from an EMBL/GenBank/DDBJ whole genome shotgun (WGS) entry which is preliminary data.</text>
</comment>
<accession>A0ABV5FWY7</accession>
<reference evidence="2 3" key="1">
    <citation type="submission" date="2024-09" db="EMBL/GenBank/DDBJ databases">
        <authorList>
            <person name="Sun Q."/>
            <person name="Mori K."/>
        </authorList>
    </citation>
    <scope>NUCLEOTIDE SEQUENCE [LARGE SCALE GENOMIC DNA]</scope>
    <source>
        <strain evidence="2 3">CCM 7609</strain>
    </source>
</reference>
<protein>
    <submittedName>
        <fullName evidence="2">Uncharacterized protein</fullName>
    </submittedName>
</protein>
<organism evidence="2 3">
    <name type="scientific">Citricoccus parietis</name>
    <dbReference type="NCBI Taxonomy" id="592307"/>
    <lineage>
        <taxon>Bacteria</taxon>
        <taxon>Bacillati</taxon>
        <taxon>Actinomycetota</taxon>
        <taxon>Actinomycetes</taxon>
        <taxon>Micrococcales</taxon>
        <taxon>Micrococcaceae</taxon>
        <taxon>Citricoccus</taxon>
    </lineage>
</organism>
<dbReference type="EMBL" id="JBHMFI010000001">
    <property type="protein sequence ID" value="MFB9071187.1"/>
    <property type="molecule type" value="Genomic_DNA"/>
</dbReference>
<proteinExistence type="predicted"/>
<keyword evidence="3" id="KW-1185">Reference proteome</keyword>
<name>A0ABV5FWY7_9MICC</name>
<evidence type="ECO:0000256" key="1">
    <source>
        <dbReference type="SAM" id="MobiDB-lite"/>
    </source>
</evidence>
<feature type="compositionally biased region" description="Pro residues" evidence="1">
    <location>
        <begin position="1"/>
        <end position="10"/>
    </location>
</feature>
<feature type="region of interest" description="Disordered" evidence="1">
    <location>
        <begin position="1"/>
        <end position="29"/>
    </location>
</feature>